<dbReference type="InterPro" id="IPR010982">
    <property type="entry name" value="Lambda_DNA-bd_dom_sf"/>
</dbReference>
<dbReference type="Gene3D" id="1.10.260.40">
    <property type="entry name" value="lambda repressor-like DNA-binding domains"/>
    <property type="match status" value="1"/>
</dbReference>
<proteinExistence type="predicted"/>
<name>A0A917ZQW2_9GAMM</name>
<evidence type="ECO:0000259" key="2">
    <source>
        <dbReference type="PROSITE" id="PS50943"/>
    </source>
</evidence>
<dbReference type="PANTHER" id="PTHR46558">
    <property type="entry name" value="TRACRIPTIONAL REGULATORY PROTEIN-RELATED-RELATED"/>
    <property type="match status" value="1"/>
</dbReference>
<evidence type="ECO:0000256" key="1">
    <source>
        <dbReference type="ARBA" id="ARBA00023125"/>
    </source>
</evidence>
<accession>A0A917ZQW2</accession>
<dbReference type="GO" id="GO:0003677">
    <property type="term" value="F:DNA binding"/>
    <property type="evidence" value="ECO:0007669"/>
    <property type="project" value="UniProtKB-KW"/>
</dbReference>
<keyword evidence="4" id="KW-1185">Reference proteome</keyword>
<evidence type="ECO:0000313" key="4">
    <source>
        <dbReference type="Proteomes" id="UP000599578"/>
    </source>
</evidence>
<dbReference type="PROSITE" id="PS50943">
    <property type="entry name" value="HTH_CROC1"/>
    <property type="match status" value="1"/>
</dbReference>
<dbReference type="CDD" id="cd00093">
    <property type="entry name" value="HTH_XRE"/>
    <property type="match status" value="1"/>
</dbReference>
<feature type="domain" description="HTH cro/C1-type" evidence="2">
    <location>
        <begin position="7"/>
        <end position="63"/>
    </location>
</feature>
<dbReference type="SMART" id="SM00530">
    <property type="entry name" value="HTH_XRE"/>
    <property type="match status" value="1"/>
</dbReference>
<protein>
    <recommendedName>
        <fullName evidence="2">HTH cro/C1-type domain-containing protein</fullName>
    </recommendedName>
</protein>
<comment type="caution">
    <text evidence="3">The sequence shown here is derived from an EMBL/GenBank/DDBJ whole genome shotgun (WGS) entry which is preliminary data.</text>
</comment>
<dbReference type="PANTHER" id="PTHR46558:SF4">
    <property type="entry name" value="DNA-BIDING PHAGE PROTEIN"/>
    <property type="match status" value="1"/>
</dbReference>
<dbReference type="EMBL" id="BMLT01000021">
    <property type="protein sequence ID" value="GGO89136.1"/>
    <property type="molecule type" value="Genomic_DNA"/>
</dbReference>
<dbReference type="Proteomes" id="UP000599578">
    <property type="component" value="Unassembled WGS sequence"/>
</dbReference>
<dbReference type="AlphaFoldDB" id="A0A917ZQW2"/>
<keyword evidence="1" id="KW-0238">DNA-binding</keyword>
<dbReference type="Pfam" id="PF01381">
    <property type="entry name" value="HTH_3"/>
    <property type="match status" value="1"/>
</dbReference>
<sequence>MNGMNKLKHYRKEKGLTQTQLGALLKTPISQGAVGHHETGARTPDVYVAAEYAAILGVSVEELFPAPEMTTAA</sequence>
<organism evidence="3 4">
    <name type="scientific">Marinobacterium nitratireducens</name>
    <dbReference type="NCBI Taxonomy" id="518897"/>
    <lineage>
        <taxon>Bacteria</taxon>
        <taxon>Pseudomonadati</taxon>
        <taxon>Pseudomonadota</taxon>
        <taxon>Gammaproteobacteria</taxon>
        <taxon>Oceanospirillales</taxon>
        <taxon>Oceanospirillaceae</taxon>
        <taxon>Marinobacterium</taxon>
    </lineage>
</organism>
<evidence type="ECO:0000313" key="3">
    <source>
        <dbReference type="EMBL" id="GGO89136.1"/>
    </source>
</evidence>
<gene>
    <name evidence="3" type="ORF">GCM10011348_46180</name>
</gene>
<dbReference type="SUPFAM" id="SSF47413">
    <property type="entry name" value="lambda repressor-like DNA-binding domains"/>
    <property type="match status" value="1"/>
</dbReference>
<reference evidence="3 4" key="1">
    <citation type="journal article" date="2014" name="Int. J. Syst. Evol. Microbiol.">
        <title>Complete genome sequence of Corynebacterium casei LMG S-19264T (=DSM 44701T), isolated from a smear-ripened cheese.</title>
        <authorList>
            <consortium name="US DOE Joint Genome Institute (JGI-PGF)"/>
            <person name="Walter F."/>
            <person name="Albersmeier A."/>
            <person name="Kalinowski J."/>
            <person name="Ruckert C."/>
        </authorList>
    </citation>
    <scope>NUCLEOTIDE SEQUENCE [LARGE SCALE GENOMIC DNA]</scope>
    <source>
        <strain evidence="3 4">CGMCC 1.7286</strain>
    </source>
</reference>
<dbReference type="InterPro" id="IPR001387">
    <property type="entry name" value="Cro/C1-type_HTH"/>
</dbReference>